<dbReference type="OrthoDB" id="2677830at2"/>
<keyword evidence="2" id="KW-1185">Reference proteome</keyword>
<name>A0A3D9IN44_9BACL</name>
<comment type="caution">
    <text evidence="1">The sequence shown here is derived from an EMBL/GenBank/DDBJ whole genome shotgun (WGS) entry which is preliminary data.</text>
</comment>
<dbReference type="Proteomes" id="UP000256869">
    <property type="component" value="Unassembled WGS sequence"/>
</dbReference>
<accession>A0A3D9IN44</accession>
<dbReference type="AlphaFoldDB" id="A0A3D9IN44"/>
<dbReference type="EMBL" id="QRDY01000004">
    <property type="protein sequence ID" value="RED63107.1"/>
    <property type="molecule type" value="Genomic_DNA"/>
</dbReference>
<reference evidence="1 2" key="1">
    <citation type="submission" date="2018-07" db="EMBL/GenBank/DDBJ databases">
        <title>Genomic Encyclopedia of Type Strains, Phase III (KMG-III): the genomes of soil and plant-associated and newly described type strains.</title>
        <authorList>
            <person name="Whitman W."/>
        </authorList>
    </citation>
    <scope>NUCLEOTIDE SEQUENCE [LARGE SCALE GENOMIC DNA]</scope>
    <source>
        <strain evidence="1 2">CECT 8236</strain>
    </source>
</reference>
<evidence type="ECO:0000313" key="1">
    <source>
        <dbReference type="EMBL" id="RED63107.1"/>
    </source>
</evidence>
<protein>
    <submittedName>
        <fullName evidence="1">Uncharacterized protein</fullName>
    </submittedName>
</protein>
<proteinExistence type="predicted"/>
<gene>
    <name evidence="1" type="ORF">DFP95_104101</name>
</gene>
<evidence type="ECO:0000313" key="2">
    <source>
        <dbReference type="Proteomes" id="UP000256869"/>
    </source>
</evidence>
<sequence>MNKEFESAYRIWLDNHVAQSSGERRRRLQTRHGFGEKHLLEHAWWPVVGNLNQLHPEYEFVAPDGKFYYIDLFYLRSPIFTCLEADGFSTHARDADRDSFSDGLDRQNEIVLSKWHILRFSVDKLKENPLSCQRHVRRMLEELYGEDCAAVSHLSIYQREIIRLATRSGVPITPHSVEECLGKKETFVLKQLHELVEEGWLEVASGTQRKRSYRLKSRQDN</sequence>
<dbReference type="RefSeq" id="WP_115992401.1">
    <property type="nucleotide sequence ID" value="NZ_QRDY01000004.1"/>
</dbReference>
<organism evidence="1 2">
    <name type="scientific">Cohnella lupini</name>
    <dbReference type="NCBI Taxonomy" id="1294267"/>
    <lineage>
        <taxon>Bacteria</taxon>
        <taxon>Bacillati</taxon>
        <taxon>Bacillota</taxon>
        <taxon>Bacilli</taxon>
        <taxon>Bacillales</taxon>
        <taxon>Paenibacillaceae</taxon>
        <taxon>Cohnella</taxon>
    </lineage>
</organism>